<organism evidence="3 4">
    <name type="scientific">Meloidogyne hapla</name>
    <name type="common">Root-knot nematode worm</name>
    <dbReference type="NCBI Taxonomy" id="6305"/>
    <lineage>
        <taxon>Eukaryota</taxon>
        <taxon>Metazoa</taxon>
        <taxon>Ecdysozoa</taxon>
        <taxon>Nematoda</taxon>
        <taxon>Chromadorea</taxon>
        <taxon>Rhabditida</taxon>
        <taxon>Tylenchina</taxon>
        <taxon>Tylenchomorpha</taxon>
        <taxon>Tylenchoidea</taxon>
        <taxon>Meloidogynidae</taxon>
        <taxon>Meloidogyninae</taxon>
        <taxon>Meloidogyne</taxon>
    </lineage>
</organism>
<protein>
    <submittedName>
        <fullName evidence="4">Uncharacterized protein</fullName>
    </submittedName>
</protein>
<reference evidence="4" key="1">
    <citation type="submission" date="2016-11" db="UniProtKB">
        <authorList>
            <consortium name="WormBaseParasite"/>
        </authorList>
    </citation>
    <scope>IDENTIFICATION</scope>
</reference>
<evidence type="ECO:0000313" key="4">
    <source>
        <dbReference type="WBParaSite" id="MhA1_Contig1602.frz3.gene3"/>
    </source>
</evidence>
<feature type="region of interest" description="Disordered" evidence="1">
    <location>
        <begin position="93"/>
        <end position="125"/>
    </location>
</feature>
<evidence type="ECO:0000256" key="2">
    <source>
        <dbReference type="SAM" id="Phobius"/>
    </source>
</evidence>
<feature type="transmembrane region" description="Helical" evidence="2">
    <location>
        <begin position="13"/>
        <end position="32"/>
    </location>
</feature>
<dbReference type="Proteomes" id="UP000095281">
    <property type="component" value="Unplaced"/>
</dbReference>
<feature type="compositionally biased region" description="Low complexity" evidence="1">
    <location>
        <begin position="167"/>
        <end position="182"/>
    </location>
</feature>
<feature type="compositionally biased region" description="Basic and acidic residues" evidence="1">
    <location>
        <begin position="183"/>
        <end position="200"/>
    </location>
</feature>
<sequence>MALSFSLFLPIHAYYYNSFLLPILIVSTVLLVQCAKKKAKQADVTTVKAKRPPPNVREEKPRKEGLAAVKDYQTLGNLDADIFLKEQNKKGATQKTTSKVSVTSKDKTPGDKTKAGAGKKDSSKEKQAKVIDSILIFLNNYLQADKTEAAGKDGEKSVKTAMVKTQAAPGAADKDAAATADKPAGKMDDKKEKAEEEKPGTPDQGGENYEALEDIEKPK</sequence>
<proteinExistence type="predicted"/>
<feature type="region of interest" description="Disordered" evidence="1">
    <location>
        <begin position="149"/>
        <end position="219"/>
    </location>
</feature>
<dbReference type="WBParaSite" id="MhA1_Contig1602.frz3.gene3">
    <property type="protein sequence ID" value="MhA1_Contig1602.frz3.gene3"/>
    <property type="gene ID" value="MhA1_Contig1602.frz3.gene3"/>
</dbReference>
<feature type="compositionally biased region" description="Basic and acidic residues" evidence="1">
    <location>
        <begin position="104"/>
        <end position="125"/>
    </location>
</feature>
<accession>A0A1I8B7N3</accession>
<keyword evidence="2" id="KW-1133">Transmembrane helix</keyword>
<feature type="compositionally biased region" description="Basic and acidic residues" evidence="1">
    <location>
        <begin position="149"/>
        <end position="158"/>
    </location>
</feature>
<evidence type="ECO:0000256" key="1">
    <source>
        <dbReference type="SAM" id="MobiDB-lite"/>
    </source>
</evidence>
<keyword evidence="3" id="KW-1185">Reference proteome</keyword>
<keyword evidence="2" id="KW-0812">Transmembrane</keyword>
<name>A0A1I8B7N3_MELHA</name>
<keyword evidence="2" id="KW-0472">Membrane</keyword>
<dbReference type="AlphaFoldDB" id="A0A1I8B7N3"/>
<evidence type="ECO:0000313" key="3">
    <source>
        <dbReference type="Proteomes" id="UP000095281"/>
    </source>
</evidence>
<feature type="region of interest" description="Disordered" evidence="1">
    <location>
        <begin position="43"/>
        <end position="64"/>
    </location>
</feature>